<dbReference type="Proteomes" id="UP000765509">
    <property type="component" value="Unassembled WGS sequence"/>
</dbReference>
<reference evidence="1" key="1">
    <citation type="submission" date="2021-03" db="EMBL/GenBank/DDBJ databases">
        <title>Draft genome sequence of rust myrtle Austropuccinia psidii MF-1, a brazilian biotype.</title>
        <authorList>
            <person name="Quecine M.C."/>
            <person name="Pachon D.M.R."/>
            <person name="Bonatelli M.L."/>
            <person name="Correr F.H."/>
            <person name="Franceschini L.M."/>
            <person name="Leite T.F."/>
            <person name="Margarido G.R.A."/>
            <person name="Almeida C.A."/>
            <person name="Ferrarezi J.A."/>
            <person name="Labate C.A."/>
        </authorList>
    </citation>
    <scope>NUCLEOTIDE SEQUENCE</scope>
    <source>
        <strain evidence="1">MF-1</strain>
    </source>
</reference>
<dbReference type="EMBL" id="AVOT02006057">
    <property type="protein sequence ID" value="MBW0480659.1"/>
    <property type="molecule type" value="Genomic_DNA"/>
</dbReference>
<sequence>MEIIPNLPFIFQFNRNLRQEDWKDMDQVVQHHQLLKDLFQWRMDNKRFKLASHWTELLVSCQKICLKEIDFKNLKVITKGWKPTRKRTAELDRAYSDSFRLKRSRPNQPSSSFTPFRKQQISAQESPFFTFPGGFQEKTSIQGKKQDLFQPKAERIRPNDPEAVVFGDRSEQEPEIASLIGILPPLRLDIML</sequence>
<protein>
    <submittedName>
        <fullName evidence="1">Uncharacterized protein</fullName>
    </submittedName>
</protein>
<name>A0A9Q3C8T1_9BASI</name>
<keyword evidence="2" id="KW-1185">Reference proteome</keyword>
<proteinExistence type="predicted"/>
<evidence type="ECO:0000313" key="2">
    <source>
        <dbReference type="Proteomes" id="UP000765509"/>
    </source>
</evidence>
<accession>A0A9Q3C8T1</accession>
<evidence type="ECO:0000313" key="1">
    <source>
        <dbReference type="EMBL" id="MBW0480659.1"/>
    </source>
</evidence>
<organism evidence="1 2">
    <name type="scientific">Austropuccinia psidii MF-1</name>
    <dbReference type="NCBI Taxonomy" id="1389203"/>
    <lineage>
        <taxon>Eukaryota</taxon>
        <taxon>Fungi</taxon>
        <taxon>Dikarya</taxon>
        <taxon>Basidiomycota</taxon>
        <taxon>Pucciniomycotina</taxon>
        <taxon>Pucciniomycetes</taxon>
        <taxon>Pucciniales</taxon>
        <taxon>Sphaerophragmiaceae</taxon>
        <taxon>Austropuccinia</taxon>
    </lineage>
</organism>
<gene>
    <name evidence="1" type="ORF">O181_020374</name>
</gene>
<comment type="caution">
    <text evidence="1">The sequence shown here is derived from an EMBL/GenBank/DDBJ whole genome shotgun (WGS) entry which is preliminary data.</text>
</comment>
<dbReference type="AlphaFoldDB" id="A0A9Q3C8T1"/>